<protein>
    <submittedName>
        <fullName evidence="1">Uncharacterized protein</fullName>
    </submittedName>
</protein>
<dbReference type="Gene3D" id="3.90.550.10">
    <property type="entry name" value="Spore Coat Polysaccharide Biosynthesis Protein SpsA, Chain A"/>
    <property type="match status" value="1"/>
</dbReference>
<proteinExistence type="predicted"/>
<organism evidence="1 2">
    <name type="scientific">Cyanobium gracile UHCC 0281</name>
    <dbReference type="NCBI Taxonomy" id="3110309"/>
    <lineage>
        <taxon>Bacteria</taxon>
        <taxon>Bacillati</taxon>
        <taxon>Cyanobacteriota</taxon>
        <taxon>Cyanophyceae</taxon>
        <taxon>Synechococcales</taxon>
        <taxon>Prochlorococcaceae</taxon>
        <taxon>Cyanobium</taxon>
    </lineage>
</organism>
<dbReference type="SUPFAM" id="SSF53448">
    <property type="entry name" value="Nucleotide-diphospho-sugar transferases"/>
    <property type="match status" value="1"/>
</dbReference>
<name>A0ABU5STS1_9CYAN</name>
<comment type="caution">
    <text evidence="1">The sequence shown here is derived from an EMBL/GenBank/DDBJ whole genome shotgun (WGS) entry which is preliminary data.</text>
</comment>
<evidence type="ECO:0000313" key="1">
    <source>
        <dbReference type="EMBL" id="MEA5441866.1"/>
    </source>
</evidence>
<sequence length="322" mass="36558">MTAAMTSPTSAAISPKLVYVLTTNCRDPYADMVLVSMLSVGLSNPEITTVLVVDTISMEALTASNHKLLEISDSVIAIDTPPGSGVFRSRWMKTQVGHFIQGAVIFIDADTIVRRAIDWPRHFNSGFGAVADAPYVEASEDPHRLQVSVDIGWNQDRTYYNSGFFYYVSSPAMERFFETWHSLWQDNRDRTNNKDQPSFNAAITLAAFDEQELPETFNHQITMSWKDCQRSKVWHFWESSRMPGDILDELTRQSADLPIGQLTEKVRLAISKNTPAAYSNRQARALEFLSIDPELQRKLLIQKSRLSTTEFLRWSLRKLVGR</sequence>
<dbReference type="Proteomes" id="UP001302329">
    <property type="component" value="Unassembled WGS sequence"/>
</dbReference>
<reference evidence="1 2" key="1">
    <citation type="submission" date="2023-12" db="EMBL/GenBank/DDBJ databases">
        <title>Baltic Sea Cyanobacteria.</title>
        <authorList>
            <person name="Delbaje E."/>
            <person name="Fewer D.P."/>
            <person name="Shishido T.K."/>
        </authorList>
    </citation>
    <scope>NUCLEOTIDE SEQUENCE [LARGE SCALE GENOMIC DNA]</scope>
    <source>
        <strain evidence="1 2">UHCC 0281</strain>
    </source>
</reference>
<dbReference type="InterPro" id="IPR029044">
    <property type="entry name" value="Nucleotide-diphossugar_trans"/>
</dbReference>
<keyword evidence="2" id="KW-1185">Reference proteome</keyword>
<evidence type="ECO:0000313" key="2">
    <source>
        <dbReference type="Proteomes" id="UP001302329"/>
    </source>
</evidence>
<accession>A0ABU5STS1</accession>
<dbReference type="EMBL" id="JAYGHY010000009">
    <property type="protein sequence ID" value="MEA5441866.1"/>
    <property type="molecule type" value="Genomic_DNA"/>
</dbReference>
<gene>
    <name evidence="1" type="ORF">VB739_04800</name>
</gene>